<sequence>MDSAQTPSAVLLYRHSFSFFLTIAFIASQASAAPTRAVPDTFKKLVFQDLRRSEHSEDFRSSAPNSDSQSATSASGFKIDLPGIHELTIATIPNGSCHSSASSSTNDGGSSSSASSSSQGQDCAADASAHSDNGSAVDGAPSAPANNDSSSSLDLNSVATQETPSQSSENVDATSSIGHTTGMPLSSQTASPLSTTSQSSVVTTSVTLPSSLTTSSGLSPSQSSVDPTKTIPSSSLNTTLERTTSELNPSSSPNSQSSTTSTPAPSGSNPTFGTDLTPNVPGLGNIGIILGSLFAFLICILLWCFVRRRRLRRQRVQQLLVPSPFLGSMNDSVSRTEQNSGANEKGSRSEVSALAMSATGEHESAVEVGRERPGMEDIEKGAGGARRQSSVNDVESELPPEYSA</sequence>
<gene>
    <name evidence="4" type="ORF">VKT23_008054</name>
</gene>
<feature type="region of interest" description="Disordered" evidence="1">
    <location>
        <begin position="209"/>
        <end position="273"/>
    </location>
</feature>
<keyword evidence="5" id="KW-1185">Reference proteome</keyword>
<keyword evidence="2" id="KW-0812">Transmembrane</keyword>
<feature type="transmembrane region" description="Helical" evidence="2">
    <location>
        <begin position="286"/>
        <end position="306"/>
    </location>
</feature>
<feature type="compositionally biased region" description="Low complexity" evidence="1">
    <location>
        <begin position="99"/>
        <end position="128"/>
    </location>
</feature>
<feature type="compositionally biased region" description="Polar residues" evidence="1">
    <location>
        <begin position="226"/>
        <end position="242"/>
    </location>
</feature>
<evidence type="ECO:0000313" key="4">
    <source>
        <dbReference type="EMBL" id="KAK7462455.1"/>
    </source>
</evidence>
<feature type="compositionally biased region" description="Low complexity" evidence="1">
    <location>
        <begin position="140"/>
        <end position="157"/>
    </location>
</feature>
<keyword evidence="3" id="KW-0732">Signal</keyword>
<dbReference type="EMBL" id="JBANRG010000011">
    <property type="protein sequence ID" value="KAK7462455.1"/>
    <property type="molecule type" value="Genomic_DNA"/>
</dbReference>
<reference evidence="4 5" key="1">
    <citation type="submission" date="2024-01" db="EMBL/GenBank/DDBJ databases">
        <title>A draft genome for the cacao thread blight pathogen Marasmiellus scandens.</title>
        <authorList>
            <person name="Baruah I.K."/>
            <person name="Leung J."/>
            <person name="Bukari Y."/>
            <person name="Amoako-Attah I."/>
            <person name="Meinhardt L.W."/>
            <person name="Bailey B.A."/>
            <person name="Cohen S.P."/>
        </authorList>
    </citation>
    <scope>NUCLEOTIDE SEQUENCE [LARGE SCALE GENOMIC DNA]</scope>
    <source>
        <strain evidence="4 5">GH-19</strain>
    </source>
</reference>
<feature type="chain" id="PRO_5046380849" evidence="3">
    <location>
        <begin position="33"/>
        <end position="404"/>
    </location>
</feature>
<name>A0ABR1JNV2_9AGAR</name>
<feature type="region of interest" description="Disordered" evidence="1">
    <location>
        <begin position="331"/>
        <end position="404"/>
    </location>
</feature>
<evidence type="ECO:0000256" key="2">
    <source>
        <dbReference type="SAM" id="Phobius"/>
    </source>
</evidence>
<accession>A0ABR1JNV2</accession>
<organism evidence="4 5">
    <name type="scientific">Marasmiellus scandens</name>
    <dbReference type="NCBI Taxonomy" id="2682957"/>
    <lineage>
        <taxon>Eukaryota</taxon>
        <taxon>Fungi</taxon>
        <taxon>Dikarya</taxon>
        <taxon>Basidiomycota</taxon>
        <taxon>Agaricomycotina</taxon>
        <taxon>Agaricomycetes</taxon>
        <taxon>Agaricomycetidae</taxon>
        <taxon>Agaricales</taxon>
        <taxon>Marasmiineae</taxon>
        <taxon>Omphalotaceae</taxon>
        <taxon>Marasmiellus</taxon>
    </lineage>
</organism>
<feature type="compositionally biased region" description="Polar residues" evidence="1">
    <location>
        <begin position="158"/>
        <end position="179"/>
    </location>
</feature>
<feature type="compositionally biased region" description="Low complexity" evidence="1">
    <location>
        <begin position="245"/>
        <end position="271"/>
    </location>
</feature>
<evidence type="ECO:0000313" key="5">
    <source>
        <dbReference type="Proteomes" id="UP001498398"/>
    </source>
</evidence>
<keyword evidence="2" id="KW-0472">Membrane</keyword>
<evidence type="ECO:0000256" key="1">
    <source>
        <dbReference type="SAM" id="MobiDB-lite"/>
    </source>
</evidence>
<feature type="compositionally biased region" description="Polar residues" evidence="1">
    <location>
        <begin position="62"/>
        <end position="75"/>
    </location>
</feature>
<feature type="region of interest" description="Disordered" evidence="1">
    <location>
        <begin position="95"/>
        <end position="196"/>
    </location>
</feature>
<dbReference type="Proteomes" id="UP001498398">
    <property type="component" value="Unassembled WGS sequence"/>
</dbReference>
<comment type="caution">
    <text evidence="4">The sequence shown here is derived from an EMBL/GenBank/DDBJ whole genome shotgun (WGS) entry which is preliminary data.</text>
</comment>
<feature type="compositionally biased region" description="Basic and acidic residues" evidence="1">
    <location>
        <begin position="360"/>
        <end position="380"/>
    </location>
</feature>
<feature type="compositionally biased region" description="Low complexity" evidence="1">
    <location>
        <begin position="184"/>
        <end position="196"/>
    </location>
</feature>
<feature type="compositionally biased region" description="Low complexity" evidence="1">
    <location>
        <begin position="209"/>
        <end position="225"/>
    </location>
</feature>
<evidence type="ECO:0000256" key="3">
    <source>
        <dbReference type="SAM" id="SignalP"/>
    </source>
</evidence>
<protein>
    <submittedName>
        <fullName evidence="4">Uncharacterized protein</fullName>
    </submittedName>
</protein>
<keyword evidence="2" id="KW-1133">Transmembrane helix</keyword>
<proteinExistence type="predicted"/>
<feature type="compositionally biased region" description="Polar residues" evidence="1">
    <location>
        <begin position="331"/>
        <end position="342"/>
    </location>
</feature>
<feature type="region of interest" description="Disordered" evidence="1">
    <location>
        <begin position="54"/>
        <end position="75"/>
    </location>
</feature>
<feature type="signal peptide" evidence="3">
    <location>
        <begin position="1"/>
        <end position="32"/>
    </location>
</feature>